<keyword evidence="1" id="KW-1133">Transmembrane helix</keyword>
<feature type="transmembrane region" description="Helical" evidence="1">
    <location>
        <begin position="132"/>
        <end position="152"/>
    </location>
</feature>
<protein>
    <recommendedName>
        <fullName evidence="4">DUF3159 domain-containing protein</fullName>
    </recommendedName>
</protein>
<feature type="transmembrane region" description="Helical" evidence="1">
    <location>
        <begin position="185"/>
        <end position="205"/>
    </location>
</feature>
<dbReference type="EMBL" id="BAABKN010000023">
    <property type="protein sequence ID" value="GAA4750166.1"/>
    <property type="molecule type" value="Genomic_DNA"/>
</dbReference>
<accession>A0ABP8ZA98</accession>
<sequence length="254" mass="27546">MHTRLAVASRNVTDMAFTDSTRTVTLTMTLSPVLAPASFDETERHCPRLGAVVRRVAVSLVIACVIPASLFYTCFRVYGVWTAIIVALCWSYGAIAWRALTGRRTSGLLLLTALLITARTIISLAAGSTFLYFIQPIISDAIVGTAFLASLATARPMVARLAGDFYPMDDELHLRPRIRRLFRNLTVLWAALCLIKAGLTLWLLQSTSLETFVLVKSISALSINMLAACATIGLAVLVARKEGLLHPLPVVATA</sequence>
<keyword evidence="1" id="KW-0812">Transmembrane</keyword>
<feature type="transmembrane region" description="Helical" evidence="1">
    <location>
        <begin position="107"/>
        <end position="126"/>
    </location>
</feature>
<feature type="transmembrane region" description="Helical" evidence="1">
    <location>
        <begin position="52"/>
        <end position="72"/>
    </location>
</feature>
<evidence type="ECO:0000313" key="2">
    <source>
        <dbReference type="EMBL" id="GAA4750166.1"/>
    </source>
</evidence>
<evidence type="ECO:0008006" key="4">
    <source>
        <dbReference type="Google" id="ProtNLM"/>
    </source>
</evidence>
<dbReference type="NCBIfam" id="NF041646">
    <property type="entry name" value="VC0807_fam"/>
    <property type="match status" value="1"/>
</dbReference>
<keyword evidence="3" id="KW-1185">Reference proteome</keyword>
<keyword evidence="1" id="KW-0472">Membrane</keyword>
<feature type="transmembrane region" description="Helical" evidence="1">
    <location>
        <begin position="78"/>
        <end position="100"/>
    </location>
</feature>
<evidence type="ECO:0000313" key="3">
    <source>
        <dbReference type="Proteomes" id="UP001499882"/>
    </source>
</evidence>
<gene>
    <name evidence="2" type="ORF">GCM10023350_39170</name>
</gene>
<dbReference type="Proteomes" id="UP001499882">
    <property type="component" value="Unassembled WGS sequence"/>
</dbReference>
<organism evidence="2 3">
    <name type="scientific">Nocardioides endophyticus</name>
    <dbReference type="NCBI Taxonomy" id="1353775"/>
    <lineage>
        <taxon>Bacteria</taxon>
        <taxon>Bacillati</taxon>
        <taxon>Actinomycetota</taxon>
        <taxon>Actinomycetes</taxon>
        <taxon>Propionibacteriales</taxon>
        <taxon>Nocardioidaceae</taxon>
        <taxon>Nocardioides</taxon>
    </lineage>
</organism>
<name>A0ABP8ZA98_9ACTN</name>
<evidence type="ECO:0000256" key="1">
    <source>
        <dbReference type="SAM" id="Phobius"/>
    </source>
</evidence>
<comment type="caution">
    <text evidence="2">The sequence shown here is derived from an EMBL/GenBank/DDBJ whole genome shotgun (WGS) entry which is preliminary data.</text>
</comment>
<feature type="transmembrane region" description="Helical" evidence="1">
    <location>
        <begin position="217"/>
        <end position="239"/>
    </location>
</feature>
<reference evidence="3" key="1">
    <citation type="journal article" date="2019" name="Int. J. Syst. Evol. Microbiol.">
        <title>The Global Catalogue of Microorganisms (GCM) 10K type strain sequencing project: providing services to taxonomists for standard genome sequencing and annotation.</title>
        <authorList>
            <consortium name="The Broad Institute Genomics Platform"/>
            <consortium name="The Broad Institute Genome Sequencing Center for Infectious Disease"/>
            <person name="Wu L."/>
            <person name="Ma J."/>
        </authorList>
    </citation>
    <scope>NUCLEOTIDE SEQUENCE [LARGE SCALE GENOMIC DNA]</scope>
    <source>
        <strain evidence="3">JCM 18532</strain>
    </source>
</reference>
<proteinExistence type="predicted"/>